<organism evidence="1 2">
    <name type="scientific">Nostoc flagelliforme CCNUN1</name>
    <dbReference type="NCBI Taxonomy" id="2038116"/>
    <lineage>
        <taxon>Bacteria</taxon>
        <taxon>Bacillati</taxon>
        <taxon>Cyanobacteriota</taxon>
        <taxon>Cyanophyceae</taxon>
        <taxon>Nostocales</taxon>
        <taxon>Nostocaceae</taxon>
        <taxon>Nostoc</taxon>
    </lineage>
</organism>
<dbReference type="KEGG" id="nfl:COO91_02514"/>
<accession>A0A2K8SP29</accession>
<proteinExistence type="predicted"/>
<dbReference type="EMBL" id="CP024785">
    <property type="protein sequence ID" value="AUB36595.1"/>
    <property type="molecule type" value="Genomic_DNA"/>
</dbReference>
<reference evidence="1 2" key="1">
    <citation type="submission" date="2017-11" db="EMBL/GenBank/DDBJ databases">
        <title>Complete genome of a free-living desiccation-tolerant cyanobacterium and its photosynthetic adaptation to extreme terrestrial habitat.</title>
        <authorList>
            <person name="Shang J."/>
        </authorList>
    </citation>
    <scope>NUCLEOTIDE SEQUENCE [LARGE SCALE GENOMIC DNA]</scope>
    <source>
        <strain evidence="1 2">CCNUN1</strain>
    </source>
</reference>
<protein>
    <submittedName>
        <fullName evidence="1">Uncharacterized protein</fullName>
    </submittedName>
</protein>
<evidence type="ECO:0000313" key="2">
    <source>
        <dbReference type="Proteomes" id="UP000232003"/>
    </source>
</evidence>
<gene>
    <name evidence="1" type="ORF">COO91_02514</name>
</gene>
<dbReference type="AlphaFoldDB" id="A0A2K8SP29"/>
<keyword evidence="2" id="KW-1185">Reference proteome</keyword>
<evidence type="ECO:0000313" key="1">
    <source>
        <dbReference type="EMBL" id="AUB36595.1"/>
    </source>
</evidence>
<name>A0A2K8SP29_9NOSO</name>
<dbReference type="Proteomes" id="UP000232003">
    <property type="component" value="Chromosome"/>
</dbReference>
<sequence>MCTAFKRHIEVTEGVLTKQNSGVRNQESELNSLNWRFSGATIFLLQGNCHADRHPAQN</sequence>